<dbReference type="Proteomes" id="UP000192727">
    <property type="component" value="Chromosome"/>
</dbReference>
<dbReference type="InterPro" id="IPR013520">
    <property type="entry name" value="Ribonucl_H"/>
</dbReference>
<evidence type="ECO:0000313" key="5">
    <source>
        <dbReference type="EMBL" id="ARF66541.1"/>
    </source>
</evidence>
<evidence type="ECO:0000259" key="4">
    <source>
        <dbReference type="SMART" id="SM00479"/>
    </source>
</evidence>
<reference evidence="5 6" key="1">
    <citation type="submission" date="2017-03" db="EMBL/GenBank/DDBJ databases">
        <title>Paenibacillus larvae genome sequencing.</title>
        <authorList>
            <person name="Dingman D.W."/>
        </authorList>
    </citation>
    <scope>NUCLEOTIDE SEQUENCE [LARGE SCALE GENOMIC DNA]</scope>
    <source>
        <strain evidence="5 6">SAG 10367</strain>
    </source>
</reference>
<dbReference type="Gene3D" id="3.30.420.10">
    <property type="entry name" value="Ribonuclease H-like superfamily/Ribonuclease H"/>
    <property type="match status" value="1"/>
</dbReference>
<evidence type="ECO:0000256" key="1">
    <source>
        <dbReference type="ARBA" id="ARBA00022722"/>
    </source>
</evidence>
<protein>
    <recommendedName>
        <fullName evidence="4">Exonuclease domain-containing protein</fullName>
    </recommendedName>
</protein>
<dbReference type="AlphaFoldDB" id="A0A1V0UN25"/>
<dbReference type="GO" id="GO:0008408">
    <property type="term" value="F:3'-5' exonuclease activity"/>
    <property type="evidence" value="ECO:0007669"/>
    <property type="project" value="TreeGrafter"/>
</dbReference>
<dbReference type="PANTHER" id="PTHR30231">
    <property type="entry name" value="DNA POLYMERASE III SUBUNIT EPSILON"/>
    <property type="match status" value="1"/>
</dbReference>
<dbReference type="RefSeq" id="WP_083037974.1">
    <property type="nucleotide sequence ID" value="NZ_CP020557.1"/>
</dbReference>
<evidence type="ECO:0000313" key="6">
    <source>
        <dbReference type="Proteomes" id="UP000192727"/>
    </source>
</evidence>
<dbReference type="InterPro" id="IPR036397">
    <property type="entry name" value="RNaseH_sf"/>
</dbReference>
<dbReference type="GO" id="GO:0045004">
    <property type="term" value="P:DNA replication proofreading"/>
    <property type="evidence" value="ECO:0007669"/>
    <property type="project" value="TreeGrafter"/>
</dbReference>
<dbReference type="InterPro" id="IPR012337">
    <property type="entry name" value="RNaseH-like_sf"/>
</dbReference>
<evidence type="ECO:0000256" key="2">
    <source>
        <dbReference type="ARBA" id="ARBA00022801"/>
    </source>
</evidence>
<name>A0A1V0UN25_9BACL</name>
<dbReference type="PANTHER" id="PTHR30231:SF41">
    <property type="entry name" value="DNA POLYMERASE III SUBUNIT EPSILON"/>
    <property type="match status" value="1"/>
</dbReference>
<dbReference type="SMART" id="SM00479">
    <property type="entry name" value="EXOIII"/>
    <property type="match status" value="1"/>
</dbReference>
<dbReference type="SUPFAM" id="SSF53098">
    <property type="entry name" value="Ribonuclease H-like"/>
    <property type="match status" value="1"/>
</dbReference>
<dbReference type="Pfam" id="PF00929">
    <property type="entry name" value="RNase_T"/>
    <property type="match status" value="1"/>
</dbReference>
<evidence type="ECO:0000256" key="3">
    <source>
        <dbReference type="ARBA" id="ARBA00022839"/>
    </source>
</evidence>
<accession>A0A1V0UN25</accession>
<dbReference type="EMBL" id="CP020557">
    <property type="protein sequence ID" value="ARF66541.1"/>
    <property type="molecule type" value="Genomic_DNA"/>
</dbReference>
<dbReference type="GO" id="GO:0003676">
    <property type="term" value="F:nucleic acid binding"/>
    <property type="evidence" value="ECO:0007669"/>
    <property type="project" value="InterPro"/>
</dbReference>
<feature type="domain" description="Exonuclease" evidence="4">
    <location>
        <begin position="4"/>
        <end position="165"/>
    </location>
</feature>
<sequence length="204" mass="22840">MREIYTVFDLETTGLDPTKDQITEIAAIRTDLIREYGRLDFRITKNSGTKLTPEIVNLTGINESMMRGGVPEPVAIMLLSCFMSGTIVVAHHAPFDLAFLARYQFEPDSFVCTRALSKLVESDESASLASVAERRGIELTGHHRAMNDVEATVKVFQQMKAEADALGIKYYNVLINDEERPLTYIPKLAKVIDKTKGEIVSRKQ</sequence>
<organism evidence="5 6">
    <name type="scientific">Paenibacillus larvae subsp. pulvifaciens</name>
    <dbReference type="NCBI Taxonomy" id="1477"/>
    <lineage>
        <taxon>Bacteria</taxon>
        <taxon>Bacillati</taxon>
        <taxon>Bacillota</taxon>
        <taxon>Bacilli</taxon>
        <taxon>Bacillales</taxon>
        <taxon>Paenibacillaceae</taxon>
        <taxon>Paenibacillus</taxon>
    </lineage>
</organism>
<gene>
    <name evidence="5" type="ORF">B7C51_00140</name>
</gene>
<keyword evidence="3" id="KW-0269">Exonuclease</keyword>
<proteinExistence type="predicted"/>
<keyword evidence="2" id="KW-0378">Hydrolase</keyword>
<dbReference type="CDD" id="cd06127">
    <property type="entry name" value="DEDDh"/>
    <property type="match status" value="1"/>
</dbReference>
<dbReference type="GO" id="GO:0005829">
    <property type="term" value="C:cytosol"/>
    <property type="evidence" value="ECO:0007669"/>
    <property type="project" value="TreeGrafter"/>
</dbReference>
<dbReference type="FunFam" id="3.30.420.10:FF:000045">
    <property type="entry name" value="3'-5' exonuclease DinG"/>
    <property type="match status" value="1"/>
</dbReference>
<keyword evidence="1" id="KW-0540">Nuclease</keyword>